<feature type="domain" description="Multidrug resistance protein MdtA-like barrel-sandwich hybrid" evidence="5">
    <location>
        <begin position="86"/>
        <end position="262"/>
    </location>
</feature>
<evidence type="ECO:0000256" key="4">
    <source>
        <dbReference type="SAM" id="Coils"/>
    </source>
</evidence>
<sequence length="439" mass="47781">MNHVRSWVARSPQTLLKVGSIAVLTIAALGVASCQATPEAGSTPGGRGNPERTENNQPIAVDIALAERQPLREPIQYTGTTRPVEEVSLRSRAEGQLLDLRADVGDFVTQGEILGRIDDTLAVADVVEAEAELAALQAEVQRLQAAVRDARSQVESIRLDLEQAENDAERLQWLYEEGALSEQEAERARTLARTTRQDLEAARERIGTQEKAVEAAQKRVLAQEAVLAGLRSRRNYSVLTAPVSGSVVERLVDPGSFVQTGGEILKIADFSRLEVVVNLSELKLNQIRAGQTVNVRLDAFPEDSFFGEISRISPAANAETRQIPVEIILDNTDRRLASGLLARVSFEAGRTQSVVLPESALQTGETRARSLREGSEATVFAIVENEQSPRVEARPVVIGERVDGKVEIRAGLESGERVVVRSSKPLKDGDRVRPSILSE</sequence>
<keyword evidence="9" id="KW-1185">Reference proteome</keyword>
<dbReference type="InterPro" id="IPR058792">
    <property type="entry name" value="Beta-barrel_RND_2"/>
</dbReference>
<organism evidence="8 9">
    <name type="scientific">Oxynema aestuarii AP17</name>
    <dbReference type="NCBI Taxonomy" id="2064643"/>
    <lineage>
        <taxon>Bacteria</taxon>
        <taxon>Bacillati</taxon>
        <taxon>Cyanobacteriota</taxon>
        <taxon>Cyanophyceae</taxon>
        <taxon>Oscillatoriophycideae</taxon>
        <taxon>Oscillatoriales</taxon>
        <taxon>Oscillatoriaceae</taxon>
        <taxon>Oxynema</taxon>
        <taxon>Oxynema aestuarii</taxon>
    </lineage>
</organism>
<protein>
    <submittedName>
        <fullName evidence="8">Efflux RND transporter periplasmic adaptor subunit</fullName>
    </submittedName>
</protein>
<evidence type="ECO:0000313" key="9">
    <source>
        <dbReference type="Proteomes" id="UP000500857"/>
    </source>
</evidence>
<dbReference type="KEGG" id="oxy:HCG48_23685"/>
<dbReference type="Gene3D" id="2.40.50.100">
    <property type="match status" value="1"/>
</dbReference>
<dbReference type="Gene3D" id="2.40.420.20">
    <property type="match status" value="1"/>
</dbReference>
<dbReference type="GO" id="GO:1990281">
    <property type="term" value="C:efflux pump complex"/>
    <property type="evidence" value="ECO:0007669"/>
    <property type="project" value="TreeGrafter"/>
</dbReference>
<dbReference type="Pfam" id="PF25954">
    <property type="entry name" value="Beta-barrel_RND_2"/>
    <property type="match status" value="1"/>
</dbReference>
<dbReference type="Gene3D" id="1.10.287.470">
    <property type="entry name" value="Helix hairpin bin"/>
    <property type="match status" value="1"/>
</dbReference>
<dbReference type="AlphaFoldDB" id="A0A6H1U2X2"/>
<dbReference type="PANTHER" id="PTHR30469:SF15">
    <property type="entry name" value="HLYD FAMILY OF SECRETION PROTEINS"/>
    <property type="match status" value="1"/>
</dbReference>
<dbReference type="Pfam" id="PF25967">
    <property type="entry name" value="RND-MFP_C"/>
    <property type="match status" value="1"/>
</dbReference>
<dbReference type="InterPro" id="IPR006143">
    <property type="entry name" value="RND_pump_MFP"/>
</dbReference>
<name>A0A6H1U2X2_9CYAN</name>
<gene>
    <name evidence="8" type="ORF">HCG48_23685</name>
</gene>
<feature type="coiled-coil region" evidence="4">
    <location>
        <begin position="126"/>
        <end position="219"/>
    </location>
</feature>
<keyword evidence="4" id="KW-0175">Coiled coil</keyword>
<comment type="subcellular location">
    <subcellularLocation>
        <location evidence="1">Cell envelope</location>
    </subcellularLocation>
</comment>
<evidence type="ECO:0000259" key="7">
    <source>
        <dbReference type="Pfam" id="PF25967"/>
    </source>
</evidence>
<evidence type="ECO:0000256" key="3">
    <source>
        <dbReference type="ARBA" id="ARBA00022448"/>
    </source>
</evidence>
<feature type="domain" description="Multidrug resistance protein MdtA-like C-terminal permuted SH3" evidence="7">
    <location>
        <begin position="374"/>
        <end position="421"/>
    </location>
</feature>
<evidence type="ECO:0000259" key="6">
    <source>
        <dbReference type="Pfam" id="PF25954"/>
    </source>
</evidence>
<keyword evidence="3" id="KW-0813">Transport</keyword>
<dbReference type="Proteomes" id="UP000500857">
    <property type="component" value="Chromosome"/>
</dbReference>
<comment type="similarity">
    <text evidence="2">Belongs to the membrane fusion protein (MFP) (TC 8.A.1) family.</text>
</comment>
<proteinExistence type="inferred from homology"/>
<dbReference type="EMBL" id="CP051167">
    <property type="protein sequence ID" value="QIZ73228.1"/>
    <property type="molecule type" value="Genomic_DNA"/>
</dbReference>
<dbReference type="Pfam" id="PF25917">
    <property type="entry name" value="BSH_RND"/>
    <property type="match status" value="1"/>
</dbReference>
<dbReference type="Gene3D" id="2.40.30.170">
    <property type="match status" value="1"/>
</dbReference>
<dbReference type="FunFam" id="2.40.30.170:FF:000010">
    <property type="entry name" value="Efflux RND transporter periplasmic adaptor subunit"/>
    <property type="match status" value="1"/>
</dbReference>
<dbReference type="NCBIfam" id="TIGR01730">
    <property type="entry name" value="RND_mfp"/>
    <property type="match status" value="1"/>
</dbReference>
<feature type="domain" description="CusB-like beta-barrel" evidence="6">
    <location>
        <begin position="275"/>
        <end position="348"/>
    </location>
</feature>
<dbReference type="InterPro" id="IPR058627">
    <property type="entry name" value="MdtA-like_C"/>
</dbReference>
<dbReference type="GO" id="GO:0015562">
    <property type="term" value="F:efflux transmembrane transporter activity"/>
    <property type="evidence" value="ECO:0007669"/>
    <property type="project" value="TreeGrafter"/>
</dbReference>
<evidence type="ECO:0000256" key="2">
    <source>
        <dbReference type="ARBA" id="ARBA00009477"/>
    </source>
</evidence>
<evidence type="ECO:0000259" key="5">
    <source>
        <dbReference type="Pfam" id="PF25917"/>
    </source>
</evidence>
<dbReference type="PANTHER" id="PTHR30469">
    <property type="entry name" value="MULTIDRUG RESISTANCE PROTEIN MDTA"/>
    <property type="match status" value="1"/>
</dbReference>
<dbReference type="SUPFAM" id="SSF111369">
    <property type="entry name" value="HlyD-like secretion proteins"/>
    <property type="match status" value="2"/>
</dbReference>
<accession>A0A6H1U2X2</accession>
<reference evidence="8 9" key="1">
    <citation type="submission" date="2020-04" db="EMBL/GenBank/DDBJ databases">
        <authorList>
            <person name="Basu S."/>
            <person name="Maruthanayagam V."/>
            <person name="Chakraborty S."/>
            <person name="Pramanik A."/>
            <person name="Mukherjee J."/>
            <person name="Brink B."/>
        </authorList>
    </citation>
    <scope>NUCLEOTIDE SEQUENCE [LARGE SCALE GENOMIC DNA]</scope>
    <source>
        <strain evidence="8 9">AP17</strain>
    </source>
</reference>
<dbReference type="RefSeq" id="WP_168571374.1">
    <property type="nucleotide sequence ID" value="NZ_CP051167.1"/>
</dbReference>
<evidence type="ECO:0000256" key="1">
    <source>
        <dbReference type="ARBA" id="ARBA00004196"/>
    </source>
</evidence>
<evidence type="ECO:0000313" key="8">
    <source>
        <dbReference type="EMBL" id="QIZ73228.1"/>
    </source>
</evidence>
<dbReference type="InterPro" id="IPR058625">
    <property type="entry name" value="MdtA-like_BSH"/>
</dbReference>
<dbReference type="PROSITE" id="PS51257">
    <property type="entry name" value="PROKAR_LIPOPROTEIN"/>
    <property type="match status" value="1"/>
</dbReference>